<name>G3I339_CRIGR</name>
<dbReference type="Proteomes" id="UP000001075">
    <property type="component" value="Unassembled WGS sequence"/>
</dbReference>
<evidence type="ECO:0000313" key="8">
    <source>
        <dbReference type="Proteomes" id="UP000030759"/>
    </source>
</evidence>
<dbReference type="InterPro" id="IPR000504">
    <property type="entry name" value="RRM_dom"/>
</dbReference>
<evidence type="ECO:0000313" key="5">
    <source>
        <dbReference type="EMBL" id="EGW11350.1"/>
    </source>
</evidence>
<dbReference type="GO" id="GO:0034046">
    <property type="term" value="F:poly(G) binding"/>
    <property type="evidence" value="ECO:0007669"/>
    <property type="project" value="TreeGrafter"/>
</dbReference>
<reference evidence="6" key="4">
    <citation type="submission" date="2013-03" db="EMBL/GenBank/DDBJ databases">
        <title>Chinese hamster genome sequenced from sorted chromosomes.</title>
        <authorList>
            <person name="Brinkrolf K."/>
            <person name="Rupp O."/>
            <person name="Laux H."/>
            <person name="Kollin F."/>
            <person name="Ernst W."/>
            <person name="Linke B."/>
            <person name="Kofler R."/>
            <person name="Romand S."/>
            <person name="Hesse F."/>
            <person name="Budach W.E."/>
            <person name="Galosy S."/>
            <person name="Muller D."/>
            <person name="Noll T."/>
            <person name="Wienberg J."/>
            <person name="Jostock T."/>
            <person name="Leonard M."/>
            <person name="Grillari J."/>
            <person name="Tauch A."/>
            <person name="Goesmann A."/>
            <person name="Helk B."/>
            <person name="Mott J.E."/>
            <person name="Puehler A."/>
            <person name="Borth N."/>
        </authorList>
    </citation>
    <scope>NUCLEOTIDE SEQUENCE</scope>
    <source>
        <strain evidence="6">17A/GY</strain>
    </source>
</reference>
<dbReference type="SUPFAM" id="SSF54928">
    <property type="entry name" value="RNA-binding domain, RBD"/>
    <property type="match status" value="2"/>
</dbReference>
<evidence type="ECO:0000259" key="4">
    <source>
        <dbReference type="PROSITE" id="PS50102"/>
    </source>
</evidence>
<reference evidence="8" key="3">
    <citation type="journal article" date="2013" name="Nat. Biotechnol.">
        <title>Chinese hamster genome sequenced from sorted chromosomes.</title>
        <authorList>
            <person name="Brinkrolf K."/>
            <person name="Rupp O."/>
            <person name="Laux H."/>
            <person name="Kollin F."/>
            <person name="Ernst W."/>
            <person name="Linke B."/>
            <person name="Kofler R."/>
            <person name="Romand S."/>
            <person name="Hesse F."/>
            <person name="Budach W.E."/>
            <person name="Galosy S."/>
            <person name="Muller D."/>
            <person name="Noll T."/>
            <person name="Wienberg J."/>
            <person name="Jostock T."/>
            <person name="Leonard M."/>
            <person name="Grillari J."/>
            <person name="Tauch A."/>
            <person name="Goesmann A."/>
            <person name="Helk B."/>
            <person name="Mott J.E."/>
            <person name="Puhler A."/>
            <person name="Borth N."/>
        </authorList>
    </citation>
    <scope>NUCLEOTIDE SEQUENCE [LARGE SCALE GENOMIC DNA]</scope>
    <source>
        <strain evidence="8">17A/GY</strain>
    </source>
</reference>
<keyword evidence="5" id="KW-0687">Ribonucleoprotein</keyword>
<dbReference type="PANTHER" id="PTHR48033:SF14">
    <property type="entry name" value="MCG53108"/>
    <property type="match status" value="1"/>
</dbReference>
<keyword evidence="2" id="KW-0539">Nucleus</keyword>
<dbReference type="PROSITE" id="PS50102">
    <property type="entry name" value="RRM"/>
    <property type="match status" value="2"/>
</dbReference>
<dbReference type="Proteomes" id="UP001108280">
    <property type="component" value="Chromosome X"/>
</dbReference>
<dbReference type="GO" id="GO:0000785">
    <property type="term" value="C:chromatin"/>
    <property type="evidence" value="ECO:0007669"/>
    <property type="project" value="TreeGrafter"/>
</dbReference>
<dbReference type="Proteomes" id="UP000030759">
    <property type="component" value="Unassembled WGS sequence"/>
</dbReference>
<reference evidence="9" key="5">
    <citation type="journal article" date="2018" name="Biotechnol. Bioeng.">
        <title>A reference genome of the Chinese hamster based on a hybrid assembly strategy.</title>
        <authorList>
            <person name="Rupp O."/>
            <person name="MacDonald M.L."/>
            <person name="Li S."/>
            <person name="Dhiman H."/>
            <person name="Polson S."/>
            <person name="Griep S."/>
            <person name="Heffner K."/>
            <person name="Hernandez I."/>
            <person name="Brinkrolf K."/>
            <person name="Jadhav V."/>
            <person name="Samoudi M."/>
            <person name="Hao H."/>
            <person name="Kingham B."/>
            <person name="Goesmann A."/>
            <person name="Betenbaugh M.J."/>
            <person name="Lewis N.E."/>
            <person name="Borth N."/>
            <person name="Lee K.H."/>
        </authorList>
    </citation>
    <scope>NUCLEOTIDE SEQUENCE [LARGE SCALE GENOMIC DNA]</scope>
    <source>
        <strain evidence="9">17A/GY</strain>
    </source>
</reference>
<keyword evidence="3" id="KW-0694">RNA-binding</keyword>
<evidence type="ECO:0000256" key="2">
    <source>
        <dbReference type="ARBA" id="ARBA00023242"/>
    </source>
</evidence>
<comment type="subcellular location">
    <subcellularLocation>
        <location evidence="1">Nucleus</location>
    </subcellularLocation>
</comment>
<reference evidence="7" key="1">
    <citation type="journal article" date="2011" name="Nat. Biotechnol.">
        <title>The genomic sequence of the Chinese hamster ovary (CHO)-K1 cell line.</title>
        <authorList>
            <person name="Xu X."/>
            <person name="Nagarajan H."/>
            <person name="Lewis N.E."/>
            <person name="Pan S."/>
            <person name="Cai Z."/>
            <person name="Liu X."/>
            <person name="Chen W."/>
            <person name="Xie M."/>
            <person name="Wang W."/>
            <person name="Hammond S."/>
            <person name="Andersen M.R."/>
            <person name="Neff N."/>
            <person name="Passarelli B."/>
            <person name="Koh W."/>
            <person name="Fan H.C."/>
            <person name="Wang J."/>
            <person name="Gui Y."/>
            <person name="Lee K.H."/>
            <person name="Betenbaugh M.J."/>
            <person name="Quake S.R."/>
            <person name="Famili I."/>
            <person name="Palsson B.O."/>
            <person name="Wang J."/>
        </authorList>
    </citation>
    <scope>NUCLEOTIDE SEQUENCE [LARGE SCALE GENOMIC DNA]</scope>
    <source>
        <strain evidence="7">CHO K1 cell line</strain>
    </source>
</reference>
<dbReference type="EMBL" id="JH001167">
    <property type="protein sequence ID" value="EGW11350.1"/>
    <property type="molecule type" value="Genomic_DNA"/>
</dbReference>
<dbReference type="GO" id="GO:1990904">
    <property type="term" value="C:ribonucleoprotein complex"/>
    <property type="evidence" value="ECO:0007669"/>
    <property type="project" value="UniProtKB-KW"/>
</dbReference>
<dbReference type="GO" id="GO:0005654">
    <property type="term" value="C:nucleoplasm"/>
    <property type="evidence" value="ECO:0007669"/>
    <property type="project" value="TreeGrafter"/>
</dbReference>
<accession>G3I339</accession>
<dbReference type="SMART" id="SM00360">
    <property type="entry name" value="RRM"/>
    <property type="match status" value="2"/>
</dbReference>
<dbReference type="InterPro" id="IPR035979">
    <property type="entry name" value="RBD_domain_sf"/>
</dbReference>
<dbReference type="RefSeq" id="XP_027288747.1">
    <property type="nucleotide sequence ID" value="XM_027432946.1"/>
</dbReference>
<dbReference type="OrthoDB" id="267048at2759"/>
<dbReference type="KEGG" id="cge:100762069"/>
<reference evidence="10" key="7">
    <citation type="submission" date="2025-04" db="UniProtKB">
        <authorList>
            <consortium name="RefSeq"/>
        </authorList>
    </citation>
    <scope>IDENTIFICATION</scope>
    <source>
        <strain evidence="10">17A/GY</strain>
        <tissue evidence="10">Liver</tissue>
    </source>
</reference>
<dbReference type="GeneID" id="100762069"/>
<feature type="domain" description="RRM" evidence="4">
    <location>
        <begin position="33"/>
        <end position="110"/>
    </location>
</feature>
<evidence type="ECO:0000256" key="3">
    <source>
        <dbReference type="PROSITE-ProRule" id="PRU00176"/>
    </source>
</evidence>
<dbReference type="PANTHER" id="PTHR48033">
    <property type="entry name" value="RNA-BINDING (RRM/RBD/RNP MOTIFS) FAMILY PROTEIN"/>
    <property type="match status" value="1"/>
</dbReference>
<evidence type="ECO:0000313" key="10">
    <source>
        <dbReference type="RefSeq" id="XP_027288747.1"/>
    </source>
</evidence>
<dbReference type="EMBL" id="KE685842">
    <property type="protein sequence ID" value="ERE65023.1"/>
    <property type="molecule type" value="Genomic_DNA"/>
</dbReference>
<evidence type="ECO:0000313" key="6">
    <source>
        <dbReference type="EMBL" id="ERE65023.1"/>
    </source>
</evidence>
<sequence length="560" mass="62189">MNTAGLSVRKYSERDQFHAGFRIDATKNEQDASKMFIGGLSPELNKQALLKYLSHFGEVIDFIIKIDPNTGLSRGFGFVLFKDSSAVEKVLQVKDHKVDGKKVEFRRAKAVESQFPIKKVFVGGLNPRVSEEKIRAYFGTFGQIEAVVLPLCSNTQRRRAFGFIKYTEETPARKVLETRFHFIGSSRCEVKMALPKEYPGRQSKIKAKAMVSERKAIPAAGFESHWRGECSQGFQFMANSDAQEDNLDAQRTNPYTFRANSNITVTNANGFRDTPSELQANSNTLGTNSSAFMACQHVSRPITNTVGVSNYALGSNTNAVWAYQDVLGWASPNAFRTTQYTLEPYPNPFGVSQYALASYPNAFGISQCAMGATPNVFWTYQYPLGTYPYAFGLSQYASGTSPNTFVTSQYTLSANSNAFRPNYYAFVENPYDFWTRHYALAATPCAFRACPYDLWANPHTFEASQYAVGATQNGFGANGNFYGTIGSGRSTEGLNFSQVHGNFLNVCNTLPALQGSNGDYFFLYSYRAYDLGSVLNYNVQINQPSPLGNVYQGIYSAFEA</sequence>
<dbReference type="PaxDb" id="10029-XP_007609576.1"/>
<dbReference type="Gene3D" id="3.30.70.330">
    <property type="match status" value="2"/>
</dbReference>
<keyword evidence="9" id="KW-1185">Reference proteome</keyword>
<evidence type="ECO:0000313" key="9">
    <source>
        <dbReference type="Proteomes" id="UP001108280"/>
    </source>
</evidence>
<organism evidence="5 7">
    <name type="scientific">Cricetulus griseus</name>
    <name type="common">Chinese hamster</name>
    <name type="synonym">Cricetulus barabensis griseus</name>
    <dbReference type="NCBI Taxonomy" id="10029"/>
    <lineage>
        <taxon>Eukaryota</taxon>
        <taxon>Metazoa</taxon>
        <taxon>Chordata</taxon>
        <taxon>Craniata</taxon>
        <taxon>Vertebrata</taxon>
        <taxon>Euteleostomi</taxon>
        <taxon>Mammalia</taxon>
        <taxon>Eutheria</taxon>
        <taxon>Euarchontoglires</taxon>
        <taxon>Glires</taxon>
        <taxon>Rodentia</taxon>
        <taxon>Myomorpha</taxon>
        <taxon>Muroidea</taxon>
        <taxon>Cricetidae</taxon>
        <taxon>Cricetinae</taxon>
        <taxon>Cricetulus</taxon>
    </lineage>
</organism>
<protein>
    <submittedName>
        <fullName evidence="10">CUGBP Elav-like family member 3-B</fullName>
    </submittedName>
    <submittedName>
        <fullName evidence="5">Heterogeneous nuclear ribonucleoprotein D-like</fullName>
    </submittedName>
    <submittedName>
        <fullName evidence="6">Nucleotide-binding, alpha-beta plait containing protein</fullName>
    </submittedName>
</protein>
<dbReference type="eggNOG" id="KOG0118">
    <property type="taxonomic scope" value="Eukaryota"/>
</dbReference>
<dbReference type="AlphaFoldDB" id="G3I339"/>
<reference evidence="5" key="2">
    <citation type="submission" date="2011-08" db="EMBL/GenBank/DDBJ databases">
        <title>The genomic sequence of the Chinese hamster ovary CHO-K1 cell line.</title>
        <authorList>
            <person name="Xu X."/>
            <person name="Nagarajan H."/>
            <person name="Lewis N.E."/>
            <person name="Pan S."/>
            <person name="Cai Z."/>
            <person name="Liu X."/>
            <person name="Chen W."/>
            <person name="Xie M."/>
            <person name="Wang W."/>
            <person name="Hammond S."/>
            <person name="Andersen M.R."/>
            <person name="Neff N."/>
            <person name="Passarelli B."/>
            <person name="Koh W."/>
            <person name="Fan C.H."/>
            <person name="Wang J."/>
            <person name="Gui Y."/>
            <person name="Lee K.H."/>
            <person name="Betenbaugh M.J."/>
            <person name="Quake S.R."/>
            <person name="Famili I."/>
            <person name="Palsson B.O."/>
            <person name="Wang J."/>
        </authorList>
    </citation>
    <scope>NUCLEOTIDE SEQUENCE</scope>
</reference>
<proteinExistence type="predicted"/>
<feature type="domain" description="RRM" evidence="4">
    <location>
        <begin position="118"/>
        <end position="195"/>
    </location>
</feature>
<dbReference type="Pfam" id="PF00076">
    <property type="entry name" value="RRM_1"/>
    <property type="match status" value="2"/>
</dbReference>
<dbReference type="STRING" id="10029.G3I339"/>
<dbReference type="InterPro" id="IPR012677">
    <property type="entry name" value="Nucleotide-bd_a/b_plait_sf"/>
</dbReference>
<evidence type="ECO:0000256" key="1">
    <source>
        <dbReference type="ARBA" id="ARBA00004123"/>
    </source>
</evidence>
<gene>
    <name evidence="10" type="primary">LOC100762069</name>
    <name evidence="6" type="ORF">H671_xg20574</name>
    <name evidence="5" type="ORF">I79_017839</name>
</gene>
<evidence type="ECO:0000313" key="7">
    <source>
        <dbReference type="Proteomes" id="UP000001075"/>
    </source>
</evidence>
<dbReference type="GO" id="GO:0010468">
    <property type="term" value="P:regulation of gene expression"/>
    <property type="evidence" value="ECO:0007669"/>
    <property type="project" value="TreeGrafter"/>
</dbReference>
<dbReference type="GO" id="GO:0008143">
    <property type="term" value="F:poly(A) binding"/>
    <property type="evidence" value="ECO:0007669"/>
    <property type="project" value="TreeGrafter"/>
</dbReference>
<reference evidence="9" key="6">
    <citation type="journal article" date="2020" name="Biotechnol. Bioeng.">
        <title>Chromosome-scale scaffolds for the Chinese hamster reference genome assembly to facilitate the study of the CHO epigenome.</title>
        <authorList>
            <person name="Hilliard W."/>
            <person name="MacDonald M."/>
            <person name="Lee K.H."/>
        </authorList>
    </citation>
    <scope>NUCLEOTIDE SEQUENCE [LARGE SCALE GENOMIC DNA]</scope>
    <source>
        <strain evidence="9">17A/GY</strain>
    </source>
</reference>
<dbReference type="RefSeq" id="XP_003509694.1">
    <property type="nucleotide sequence ID" value="XM_003509646.1"/>
</dbReference>